<sequence length="508" mass="57915">MEFDLNVRSTKWNREQRKRRDEAKRKVEAERQTRVSAEQARHELEILQKQKRLARLAELERHEQQALDEHRLTGGITYARWLKPFPTIGDGDKITLPASALAELNPQNAFERGVFTFELSFRDETCDTSGAATVTRQTHAGVLEFVAEEGSVGLPPKVAASLFRHSTRLSTLIHVRFVRLEKGKFVSLQPRGAGFGKREMDLKELLERSLKTHTTLTEGDIIFVRHGRETFEVVVSEIKWERAVNIVDTDLEVNVLPCEAAQEVETRFNEDVARAMASAQEKEQRKASKTAALTPEPSVEETLQVTIVLRMPEGKATRRFLRSTPLRCVFDFLEAFTGEEDAQLFVLVTAYPRRVLDLHAADKTLEALGLRGSQETLFVERLVKEEGRTKPVVVEEQISLRQRTPTPLRTMLPEPWETARQKLEQLLDTNLSSNVIPAIHAMEPAIPIAQSTDLETKWAVQLRELEEMGFRNRSLNIQVLERYQGRLLRAVNYLSEIGTEDMSTGMKK</sequence>
<name>A0ACC0VK14_9STRA</name>
<keyword evidence="2" id="KW-1185">Reference proteome</keyword>
<evidence type="ECO:0000313" key="1">
    <source>
        <dbReference type="EMBL" id="KAI9906121.1"/>
    </source>
</evidence>
<comment type="caution">
    <text evidence="1">The sequence shown here is derived from an EMBL/GenBank/DDBJ whole genome shotgun (WGS) entry which is preliminary data.</text>
</comment>
<reference evidence="1 2" key="1">
    <citation type="journal article" date="2022" name="bioRxiv">
        <title>The genome of the oomycete Peronosclerospora sorghi, a cosmopolitan pathogen of maize and sorghum, is inflated with dispersed pseudogenes.</title>
        <authorList>
            <person name="Fletcher K."/>
            <person name="Martin F."/>
            <person name="Isakeit T."/>
            <person name="Cavanaugh K."/>
            <person name="Magill C."/>
            <person name="Michelmore R."/>
        </authorList>
    </citation>
    <scope>NUCLEOTIDE SEQUENCE [LARGE SCALE GENOMIC DNA]</scope>
    <source>
        <strain evidence="1">P6</strain>
    </source>
</reference>
<dbReference type="EMBL" id="CM047588">
    <property type="protein sequence ID" value="KAI9906121.1"/>
    <property type="molecule type" value="Genomic_DNA"/>
</dbReference>
<evidence type="ECO:0000313" key="2">
    <source>
        <dbReference type="Proteomes" id="UP001163321"/>
    </source>
</evidence>
<organism evidence="1 2">
    <name type="scientific">Peronosclerospora sorghi</name>
    <dbReference type="NCBI Taxonomy" id="230839"/>
    <lineage>
        <taxon>Eukaryota</taxon>
        <taxon>Sar</taxon>
        <taxon>Stramenopiles</taxon>
        <taxon>Oomycota</taxon>
        <taxon>Peronosporomycetes</taxon>
        <taxon>Peronosporales</taxon>
        <taxon>Peronosporaceae</taxon>
        <taxon>Peronosclerospora</taxon>
    </lineage>
</organism>
<accession>A0ACC0VK14</accession>
<protein>
    <submittedName>
        <fullName evidence="1">Uncharacterized protein</fullName>
    </submittedName>
</protein>
<gene>
    <name evidence="1" type="ORF">PsorP6_013453</name>
</gene>
<dbReference type="Proteomes" id="UP001163321">
    <property type="component" value="Chromosome 9"/>
</dbReference>
<proteinExistence type="predicted"/>